<dbReference type="InterPro" id="IPR003439">
    <property type="entry name" value="ABC_transporter-like_ATP-bd"/>
</dbReference>
<name>A0A286UTQ3_9AGAM</name>
<protein>
    <submittedName>
        <fullName evidence="5">Abc transporter atp-binding protein</fullName>
    </submittedName>
</protein>
<reference evidence="5 6" key="1">
    <citation type="journal article" date="2017" name="Mol. Ecol.">
        <title>Comparative and population genomic landscape of Phellinus noxius: A hypervariable fungus causing root rot in trees.</title>
        <authorList>
            <person name="Chung C.L."/>
            <person name="Lee T.J."/>
            <person name="Akiba M."/>
            <person name="Lee H.H."/>
            <person name="Kuo T.H."/>
            <person name="Liu D."/>
            <person name="Ke H.M."/>
            <person name="Yokoi T."/>
            <person name="Roa M.B."/>
            <person name="Lu M.J."/>
            <person name="Chang Y.Y."/>
            <person name="Ann P.J."/>
            <person name="Tsai J.N."/>
            <person name="Chen C.Y."/>
            <person name="Tzean S.S."/>
            <person name="Ota Y."/>
            <person name="Hattori T."/>
            <person name="Sahashi N."/>
            <person name="Liou R.F."/>
            <person name="Kikuchi T."/>
            <person name="Tsai I.J."/>
        </authorList>
    </citation>
    <scope>NUCLEOTIDE SEQUENCE [LARGE SCALE GENOMIC DNA]</scope>
    <source>
        <strain evidence="5 6">FFPRI411160</strain>
    </source>
</reference>
<evidence type="ECO:0000313" key="6">
    <source>
        <dbReference type="Proteomes" id="UP000217199"/>
    </source>
</evidence>
<organism evidence="5 6">
    <name type="scientific">Pyrrhoderma noxium</name>
    <dbReference type="NCBI Taxonomy" id="2282107"/>
    <lineage>
        <taxon>Eukaryota</taxon>
        <taxon>Fungi</taxon>
        <taxon>Dikarya</taxon>
        <taxon>Basidiomycota</taxon>
        <taxon>Agaricomycotina</taxon>
        <taxon>Agaricomycetes</taxon>
        <taxon>Hymenochaetales</taxon>
        <taxon>Hymenochaetaceae</taxon>
        <taxon>Pyrrhoderma</taxon>
    </lineage>
</organism>
<dbReference type="InterPro" id="IPR027417">
    <property type="entry name" value="P-loop_NTPase"/>
</dbReference>
<accession>A0A286UTQ3</accession>
<evidence type="ECO:0000256" key="1">
    <source>
        <dbReference type="ARBA" id="ARBA00022741"/>
    </source>
</evidence>
<feature type="domain" description="ABC transporter" evidence="4">
    <location>
        <begin position="462"/>
        <end position="726"/>
    </location>
</feature>
<dbReference type="Gene3D" id="3.40.50.300">
    <property type="entry name" value="P-loop containing nucleotide triphosphate hydrolases"/>
    <property type="match status" value="1"/>
</dbReference>
<dbReference type="STRING" id="2282107.A0A286UTQ3"/>
<dbReference type="GO" id="GO:0034040">
    <property type="term" value="F:ATPase-coupled lipid transmembrane transporter activity"/>
    <property type="evidence" value="ECO:0007669"/>
    <property type="project" value="TreeGrafter"/>
</dbReference>
<gene>
    <name evidence="5" type="ORF">PNOK_0284900</name>
</gene>
<evidence type="ECO:0000313" key="5">
    <source>
        <dbReference type="EMBL" id="PAV22892.1"/>
    </source>
</evidence>
<comment type="similarity">
    <text evidence="3">Belongs to the ABC transporter superfamily. ABCB family. Heavy Metal importer (TC 3.A.1.210) subfamily.</text>
</comment>
<dbReference type="EMBL" id="NBII01000002">
    <property type="protein sequence ID" value="PAV22892.1"/>
    <property type="molecule type" value="Genomic_DNA"/>
</dbReference>
<dbReference type="Pfam" id="PF00005">
    <property type="entry name" value="ABC_tran"/>
    <property type="match status" value="1"/>
</dbReference>
<evidence type="ECO:0000256" key="3">
    <source>
        <dbReference type="ARBA" id="ARBA00024363"/>
    </source>
</evidence>
<proteinExistence type="inferred from homology"/>
<keyword evidence="6" id="KW-1185">Reference proteome</keyword>
<dbReference type="GO" id="GO:0005524">
    <property type="term" value="F:ATP binding"/>
    <property type="evidence" value="ECO:0007669"/>
    <property type="project" value="UniProtKB-KW"/>
</dbReference>
<dbReference type="InParanoid" id="A0A286UTQ3"/>
<dbReference type="SUPFAM" id="SSF52540">
    <property type="entry name" value="P-loop containing nucleoside triphosphate hydrolases"/>
    <property type="match status" value="1"/>
</dbReference>
<dbReference type="PROSITE" id="PS50893">
    <property type="entry name" value="ABC_TRANSPORTER_2"/>
    <property type="match status" value="1"/>
</dbReference>
<dbReference type="PANTHER" id="PTHR24221:SF654">
    <property type="entry name" value="ATP-BINDING CASSETTE SUB-FAMILY B MEMBER 6"/>
    <property type="match status" value="1"/>
</dbReference>
<keyword evidence="2 5" id="KW-0067">ATP-binding</keyword>
<dbReference type="AlphaFoldDB" id="A0A286UTQ3"/>
<dbReference type="GO" id="GO:0016887">
    <property type="term" value="F:ATP hydrolysis activity"/>
    <property type="evidence" value="ECO:0007669"/>
    <property type="project" value="InterPro"/>
</dbReference>
<keyword evidence="1" id="KW-0547">Nucleotide-binding</keyword>
<dbReference type="PANTHER" id="PTHR24221">
    <property type="entry name" value="ATP-BINDING CASSETTE SUB-FAMILY B"/>
    <property type="match status" value="1"/>
</dbReference>
<evidence type="ECO:0000256" key="2">
    <source>
        <dbReference type="ARBA" id="ARBA00022840"/>
    </source>
</evidence>
<evidence type="ECO:0000259" key="4">
    <source>
        <dbReference type="PROSITE" id="PS50893"/>
    </source>
</evidence>
<dbReference type="SMART" id="SM00382">
    <property type="entry name" value="AAA"/>
    <property type="match status" value="1"/>
</dbReference>
<dbReference type="InterPro" id="IPR039421">
    <property type="entry name" value="Type_1_exporter"/>
</dbReference>
<sequence length="734" mass="82727">MSKDQTFTPKEAEDTTKEKLVLDNGKYAKVQLGVYTMYIERSSDLVKQFLPSSRLIKRILTFNLSESWSKTDDSPPTKGKHFYFIAFPYDKDLSSILSKQTQSVEYIWKFLNEVHSLKPVYFWVVLTLQIWDIIESALSLYLQSQLLDLIGRSLEKHEFHSTEIATVLVENLILTVLSQKLQTYRTKCSSAYKTLIDLHFNAEIMHTSLNFDLTTMEDPEVQTKIGPQSRELSDQVWDTPYDAFLGIFEVLFGFLKIISNLTMIIATAQKDSILVLSLILCLARPLASSIEQMITFINSSISFSSNSYFTRMTALHSLAFDRVYREDILNNNYDSFIEREFNKNRKALGETSIQSPFWQWYNSKPLLLSIATELSAELPLMFFAMEVIRNPDKLTTGSLILLQQTTSSVHATTIELVWSFKKLSDHITHISNLYTVSEVSNSMKDGNITFPGASEYPKGTEIEFKNVSFTYPGTSKEVISDISFHIKPGQLVVIVGVNGSGKSSTIKLLTRLHDPTKGEILFDGQPLSSYKLKDVRRASAVLRQDHPILPLSLKENISLGNTEHEATSDEINSAIEQGGASHFIGKLKHGSETVIAPVSTSVTFGELDPSVKKTVKDMEKVTDLSGGESQRLSASRTFMKLMGGNVRLLVADEPTSALDPEGEYELFTRLRQHSGGKTVIFITHRFGHLTRHADLILCMKDGKLVEQGTHESLMRVGGEYKNLYDIQAKAFIQD</sequence>
<comment type="caution">
    <text evidence="5">The sequence shown here is derived from an EMBL/GenBank/DDBJ whole genome shotgun (WGS) entry which is preliminary data.</text>
</comment>
<dbReference type="OrthoDB" id="6500128at2759"/>
<dbReference type="InterPro" id="IPR003593">
    <property type="entry name" value="AAA+_ATPase"/>
</dbReference>
<dbReference type="Proteomes" id="UP000217199">
    <property type="component" value="Unassembled WGS sequence"/>
</dbReference>